<proteinExistence type="predicted"/>
<reference evidence="2 3" key="1">
    <citation type="submission" date="2016-02" db="EMBL/GenBank/DDBJ databases">
        <title>Biosynthesis of antibiotic leucinostatins and their inhibition on Phytophthora in bio-control Purpureocillium lilacinum.</title>
        <authorList>
            <person name="Wang G."/>
            <person name="Liu Z."/>
            <person name="Lin R."/>
            <person name="Li E."/>
            <person name="Mao Z."/>
            <person name="Ling J."/>
            <person name="Yin W."/>
            <person name="Xie B."/>
        </authorList>
    </citation>
    <scope>NUCLEOTIDE SEQUENCE [LARGE SCALE GENOMIC DNA]</scope>
    <source>
        <strain evidence="2">PLFJ-1</strain>
    </source>
</reference>
<gene>
    <name evidence="2" type="ORF">VFPFJ_06847</name>
</gene>
<dbReference type="EMBL" id="LSBI01000006">
    <property type="protein sequence ID" value="OAQ88382.1"/>
    <property type="molecule type" value="Genomic_DNA"/>
</dbReference>
<evidence type="ECO:0000256" key="1">
    <source>
        <dbReference type="SAM" id="MobiDB-lite"/>
    </source>
</evidence>
<dbReference type="AlphaFoldDB" id="A0A179HEH9"/>
<protein>
    <submittedName>
        <fullName evidence="2">Uncharacterized protein</fullName>
    </submittedName>
</protein>
<evidence type="ECO:0000313" key="2">
    <source>
        <dbReference type="EMBL" id="OAQ88382.1"/>
    </source>
</evidence>
<dbReference type="Proteomes" id="UP000078340">
    <property type="component" value="Unassembled WGS sequence"/>
</dbReference>
<organism evidence="2 3">
    <name type="scientific">Purpureocillium lilacinum</name>
    <name type="common">Paecilomyces lilacinus</name>
    <dbReference type="NCBI Taxonomy" id="33203"/>
    <lineage>
        <taxon>Eukaryota</taxon>
        <taxon>Fungi</taxon>
        <taxon>Dikarya</taxon>
        <taxon>Ascomycota</taxon>
        <taxon>Pezizomycotina</taxon>
        <taxon>Sordariomycetes</taxon>
        <taxon>Hypocreomycetidae</taxon>
        <taxon>Hypocreales</taxon>
        <taxon>Ophiocordycipitaceae</taxon>
        <taxon>Purpureocillium</taxon>
    </lineage>
</organism>
<comment type="caution">
    <text evidence="2">The sequence shown here is derived from an EMBL/GenBank/DDBJ whole genome shotgun (WGS) entry which is preliminary data.</text>
</comment>
<evidence type="ECO:0000313" key="3">
    <source>
        <dbReference type="Proteomes" id="UP000078340"/>
    </source>
</evidence>
<accession>A0A179HEH9</accession>
<name>A0A179HEH9_PURLI</name>
<sequence length="107" mass="11744">MYTLCLIIPVPGRDAAVRPMVPEVPIGKRQPMAEENPVPQASPDVGERDGHRRLCGPFPSLRWFVDGWMGGWMDQMKECGGYSTVHHVHSYSTGTPLGVWTGQDGGP</sequence>
<feature type="region of interest" description="Disordered" evidence="1">
    <location>
        <begin position="27"/>
        <end position="51"/>
    </location>
</feature>